<evidence type="ECO:0000259" key="12">
    <source>
        <dbReference type="Pfam" id="PF00370"/>
    </source>
</evidence>
<dbReference type="InterPro" id="IPR000577">
    <property type="entry name" value="Carb_kinase_FGGY"/>
</dbReference>
<accession>A0A7V5M0M6</accession>
<dbReference type="Pfam" id="PF02782">
    <property type="entry name" value="FGGY_C"/>
    <property type="match status" value="1"/>
</dbReference>
<dbReference type="AlphaFoldDB" id="A0A7V5M0M6"/>
<evidence type="ECO:0000256" key="3">
    <source>
        <dbReference type="ARBA" id="ARBA00012099"/>
    </source>
</evidence>
<keyword evidence="4 11" id="KW-0808">Transferase</keyword>
<evidence type="ECO:0000259" key="13">
    <source>
        <dbReference type="Pfam" id="PF02782"/>
    </source>
</evidence>
<dbReference type="PIRSF" id="PIRSF000538">
    <property type="entry name" value="GlpK"/>
    <property type="match status" value="1"/>
</dbReference>
<dbReference type="FunFam" id="3.30.420.40:FF:000008">
    <property type="entry name" value="Glycerol kinase"/>
    <property type="match status" value="1"/>
</dbReference>
<evidence type="ECO:0000256" key="7">
    <source>
        <dbReference type="ARBA" id="ARBA00022798"/>
    </source>
</evidence>
<dbReference type="InterPro" id="IPR043129">
    <property type="entry name" value="ATPase_NBD"/>
</dbReference>
<comment type="catalytic activity">
    <reaction evidence="10">
        <text>glycerol + ATP = sn-glycerol 3-phosphate + ADP + H(+)</text>
        <dbReference type="Rhea" id="RHEA:21644"/>
        <dbReference type="ChEBI" id="CHEBI:15378"/>
        <dbReference type="ChEBI" id="CHEBI:17754"/>
        <dbReference type="ChEBI" id="CHEBI:30616"/>
        <dbReference type="ChEBI" id="CHEBI:57597"/>
        <dbReference type="ChEBI" id="CHEBI:456216"/>
        <dbReference type="EC" id="2.7.1.30"/>
    </reaction>
</comment>
<evidence type="ECO:0000256" key="9">
    <source>
        <dbReference type="ARBA" id="ARBA00043149"/>
    </source>
</evidence>
<dbReference type="Proteomes" id="UP000886070">
    <property type="component" value="Unassembled WGS sequence"/>
</dbReference>
<dbReference type="InterPro" id="IPR005999">
    <property type="entry name" value="Glycerol_kin"/>
</dbReference>
<evidence type="ECO:0000256" key="10">
    <source>
        <dbReference type="ARBA" id="ARBA00052101"/>
    </source>
</evidence>
<name>A0A7V5M0M6_UNCAE</name>
<dbReference type="InterPro" id="IPR018483">
    <property type="entry name" value="Carb_kinase_FGGY_CS"/>
</dbReference>
<comment type="similarity">
    <text evidence="2 11">Belongs to the FGGY kinase family.</text>
</comment>
<dbReference type="PROSITE" id="PS00445">
    <property type="entry name" value="FGGY_KINASES_2"/>
    <property type="match status" value="1"/>
</dbReference>
<sequence>MSSYILIIDQGTTGTRAIIFDEGANPISQSYRQLNQYYPEPGWVEQDAKEIWQSTLSVIKGVIEKSKISPSKIEAVGITNQRETTLFWDKNTGEPLGRAIVWQCRRTVDICEKWKKQGFEKIVKKKTGLFLDPYFSASKIRWAIDNIPSFNFLISQGKILFGTVETYLIFKLTGGKKHLTDYTNASRTMLFNIHRLKWDRELLSMFGIPENILPQPLPSRSIFGKTEKVPFLPSGIPIAAAVGDQQASLFGHGCTLYGDTKITYGTGCFLLVNTGERLFDSPNLITTLACDSKGMPCYALEGSIFIAGAAIQWLKEGLQVVSDPSQTAEMAQRIKDTGGVYFVPAFVGLGAPYWNPKVKGAILGITRGTKKEHIVRASLEAIAYQVKDLVGVVEDTMKFKIKRLRVDGGVSRNDFLMQFQSDILGVPVEKAPYSETTAFGTALVAGLTTGLWSEEKIKFFLKKGKVFSPKMDEEKAKFLYQGWKKALLLLTGKA</sequence>
<keyword evidence="8" id="KW-0067">ATP-binding</keyword>
<dbReference type="GO" id="GO:0019563">
    <property type="term" value="P:glycerol catabolic process"/>
    <property type="evidence" value="ECO:0007669"/>
    <property type="project" value="TreeGrafter"/>
</dbReference>
<dbReference type="EMBL" id="DRTT01000146">
    <property type="protein sequence ID" value="HHF98909.1"/>
    <property type="molecule type" value="Genomic_DNA"/>
</dbReference>
<dbReference type="NCBIfam" id="TIGR01311">
    <property type="entry name" value="glycerol_kin"/>
    <property type="match status" value="1"/>
</dbReference>
<dbReference type="PANTHER" id="PTHR10196:SF69">
    <property type="entry name" value="GLYCEROL KINASE"/>
    <property type="match status" value="1"/>
</dbReference>
<evidence type="ECO:0000313" key="14">
    <source>
        <dbReference type="EMBL" id="HHF98909.1"/>
    </source>
</evidence>
<dbReference type="PANTHER" id="PTHR10196">
    <property type="entry name" value="SUGAR KINASE"/>
    <property type="match status" value="1"/>
</dbReference>
<dbReference type="CDD" id="cd07769">
    <property type="entry name" value="ASKHA_NBD_FGGY_GK"/>
    <property type="match status" value="1"/>
</dbReference>
<evidence type="ECO:0000256" key="8">
    <source>
        <dbReference type="ARBA" id="ARBA00022840"/>
    </source>
</evidence>
<evidence type="ECO:0000256" key="6">
    <source>
        <dbReference type="ARBA" id="ARBA00022777"/>
    </source>
</evidence>
<evidence type="ECO:0000256" key="2">
    <source>
        <dbReference type="ARBA" id="ARBA00009156"/>
    </source>
</evidence>
<reference evidence="14" key="1">
    <citation type="journal article" date="2020" name="mSystems">
        <title>Genome- and Community-Level Interaction Insights into Carbon Utilization and Element Cycling Functions of Hydrothermarchaeota in Hydrothermal Sediment.</title>
        <authorList>
            <person name="Zhou Z."/>
            <person name="Liu Y."/>
            <person name="Xu W."/>
            <person name="Pan J."/>
            <person name="Luo Z.H."/>
            <person name="Li M."/>
        </authorList>
    </citation>
    <scope>NUCLEOTIDE SEQUENCE [LARGE SCALE GENOMIC DNA]</scope>
    <source>
        <strain evidence="14">HyVt-92</strain>
    </source>
</reference>
<dbReference type="GO" id="GO:0004370">
    <property type="term" value="F:glycerol kinase activity"/>
    <property type="evidence" value="ECO:0007669"/>
    <property type="project" value="UniProtKB-EC"/>
</dbReference>
<organism evidence="14">
    <name type="scientific">Aerophobetes bacterium</name>
    <dbReference type="NCBI Taxonomy" id="2030807"/>
    <lineage>
        <taxon>Bacteria</taxon>
        <taxon>Candidatus Aerophobota</taxon>
    </lineage>
</organism>
<dbReference type="FunFam" id="3.30.420.40:FF:000007">
    <property type="entry name" value="Glycerol kinase"/>
    <property type="match status" value="1"/>
</dbReference>
<dbReference type="GO" id="GO:0005829">
    <property type="term" value="C:cytosol"/>
    <property type="evidence" value="ECO:0007669"/>
    <property type="project" value="TreeGrafter"/>
</dbReference>
<keyword evidence="5" id="KW-0547">Nucleotide-binding</keyword>
<dbReference type="EC" id="2.7.1.30" evidence="3"/>
<evidence type="ECO:0000256" key="5">
    <source>
        <dbReference type="ARBA" id="ARBA00022741"/>
    </source>
</evidence>
<dbReference type="Pfam" id="PF00370">
    <property type="entry name" value="FGGY_N"/>
    <property type="match status" value="1"/>
</dbReference>
<protein>
    <recommendedName>
        <fullName evidence="3">glycerol kinase</fullName>
        <ecNumber evidence="3">2.7.1.30</ecNumber>
    </recommendedName>
    <alternativeName>
        <fullName evidence="9">ATP:glycerol 3-phosphotransferase</fullName>
    </alternativeName>
</protein>
<feature type="domain" description="Carbohydrate kinase FGGY N-terminal" evidence="12">
    <location>
        <begin position="4"/>
        <end position="251"/>
    </location>
</feature>
<dbReference type="SUPFAM" id="SSF53067">
    <property type="entry name" value="Actin-like ATPase domain"/>
    <property type="match status" value="2"/>
</dbReference>
<comment type="pathway">
    <text evidence="1">Polyol metabolism; glycerol degradation via glycerol kinase pathway; sn-glycerol 3-phosphate from glycerol: step 1/1.</text>
</comment>
<keyword evidence="7" id="KW-0319">Glycerol metabolism</keyword>
<evidence type="ECO:0000256" key="1">
    <source>
        <dbReference type="ARBA" id="ARBA00005190"/>
    </source>
</evidence>
<gene>
    <name evidence="14" type="primary">glpK</name>
    <name evidence="14" type="ORF">ENL39_05440</name>
</gene>
<evidence type="ECO:0000256" key="11">
    <source>
        <dbReference type="RuleBase" id="RU003733"/>
    </source>
</evidence>
<dbReference type="GO" id="GO:0006072">
    <property type="term" value="P:glycerol-3-phosphate metabolic process"/>
    <property type="evidence" value="ECO:0007669"/>
    <property type="project" value="InterPro"/>
</dbReference>
<dbReference type="NCBIfam" id="NF000756">
    <property type="entry name" value="PRK00047.1"/>
    <property type="match status" value="1"/>
</dbReference>
<comment type="caution">
    <text evidence="14">The sequence shown here is derived from an EMBL/GenBank/DDBJ whole genome shotgun (WGS) entry which is preliminary data.</text>
</comment>
<dbReference type="GO" id="GO:0005524">
    <property type="term" value="F:ATP binding"/>
    <property type="evidence" value="ECO:0007669"/>
    <property type="project" value="UniProtKB-KW"/>
</dbReference>
<feature type="domain" description="Carbohydrate kinase FGGY C-terminal" evidence="13">
    <location>
        <begin position="261"/>
        <end position="447"/>
    </location>
</feature>
<dbReference type="InterPro" id="IPR018485">
    <property type="entry name" value="FGGY_C"/>
</dbReference>
<dbReference type="Gene3D" id="3.30.420.40">
    <property type="match status" value="2"/>
</dbReference>
<dbReference type="InterPro" id="IPR018484">
    <property type="entry name" value="FGGY_N"/>
</dbReference>
<keyword evidence="6 11" id="KW-0418">Kinase</keyword>
<evidence type="ECO:0000256" key="4">
    <source>
        <dbReference type="ARBA" id="ARBA00022679"/>
    </source>
</evidence>
<proteinExistence type="inferred from homology"/>